<comment type="caution">
    <text evidence="6">The sequence shown here is derived from an EMBL/GenBank/DDBJ whole genome shotgun (WGS) entry which is preliminary data.</text>
</comment>
<organism evidence="6 7">
    <name type="scientific">Diacronema lutheri</name>
    <name type="common">Unicellular marine alga</name>
    <name type="synonym">Monochrysis lutheri</name>
    <dbReference type="NCBI Taxonomy" id="2081491"/>
    <lineage>
        <taxon>Eukaryota</taxon>
        <taxon>Haptista</taxon>
        <taxon>Haptophyta</taxon>
        <taxon>Pavlovophyceae</taxon>
        <taxon>Pavlovales</taxon>
        <taxon>Pavlovaceae</taxon>
        <taxon>Diacronema</taxon>
    </lineage>
</organism>
<keyword evidence="2 5" id="KW-0812">Transmembrane</keyword>
<dbReference type="GO" id="GO:0008374">
    <property type="term" value="F:O-acyltransferase activity"/>
    <property type="evidence" value="ECO:0007669"/>
    <property type="project" value="InterPro"/>
</dbReference>
<comment type="subcellular location">
    <subcellularLocation>
        <location evidence="1">Membrane</location>
        <topology evidence="1">Multi-pass membrane protein</topology>
    </subcellularLocation>
</comment>
<evidence type="ECO:0000256" key="5">
    <source>
        <dbReference type="SAM" id="Phobius"/>
    </source>
</evidence>
<protein>
    <recommendedName>
        <fullName evidence="8">Wax synthase domain-containing protein</fullName>
    </recommendedName>
</protein>
<dbReference type="GO" id="GO:0016020">
    <property type="term" value="C:membrane"/>
    <property type="evidence" value="ECO:0007669"/>
    <property type="project" value="UniProtKB-SubCell"/>
</dbReference>
<feature type="transmembrane region" description="Helical" evidence="5">
    <location>
        <begin position="48"/>
        <end position="69"/>
    </location>
</feature>
<evidence type="ECO:0000256" key="3">
    <source>
        <dbReference type="ARBA" id="ARBA00022989"/>
    </source>
</evidence>
<keyword evidence="4 5" id="KW-0472">Membrane</keyword>
<feature type="transmembrane region" description="Helical" evidence="5">
    <location>
        <begin position="181"/>
        <end position="202"/>
    </location>
</feature>
<dbReference type="Proteomes" id="UP000751190">
    <property type="component" value="Unassembled WGS sequence"/>
</dbReference>
<gene>
    <name evidence="6" type="ORF">KFE25_011140</name>
</gene>
<dbReference type="OMA" id="HEPISVQ"/>
<evidence type="ECO:0000256" key="1">
    <source>
        <dbReference type="ARBA" id="ARBA00004141"/>
    </source>
</evidence>
<dbReference type="AlphaFoldDB" id="A0A8J5XAW2"/>
<feature type="transmembrane region" description="Helical" evidence="5">
    <location>
        <begin position="329"/>
        <end position="348"/>
    </location>
</feature>
<evidence type="ECO:0008006" key="8">
    <source>
        <dbReference type="Google" id="ProtNLM"/>
    </source>
</evidence>
<accession>A0A8J5XAW2</accession>
<evidence type="ECO:0000256" key="4">
    <source>
        <dbReference type="ARBA" id="ARBA00023136"/>
    </source>
</evidence>
<dbReference type="InterPro" id="IPR004299">
    <property type="entry name" value="MBOAT_fam"/>
</dbReference>
<proteinExistence type="predicted"/>
<dbReference type="Pfam" id="PF03062">
    <property type="entry name" value="MBOAT"/>
    <property type="match status" value="1"/>
</dbReference>
<name>A0A8J5XAW2_DIALT</name>
<evidence type="ECO:0000313" key="7">
    <source>
        <dbReference type="Proteomes" id="UP000751190"/>
    </source>
</evidence>
<dbReference type="InterPro" id="IPR044851">
    <property type="entry name" value="Wax_synthase"/>
</dbReference>
<dbReference type="EMBL" id="JAGTXO010000017">
    <property type="protein sequence ID" value="KAG8463143.1"/>
    <property type="molecule type" value="Genomic_DNA"/>
</dbReference>
<evidence type="ECO:0000313" key="6">
    <source>
        <dbReference type="EMBL" id="KAG8463143.1"/>
    </source>
</evidence>
<dbReference type="PANTHER" id="PTHR31595">
    <property type="entry name" value="LONG-CHAIN-ALCOHOL O-FATTY-ACYLTRANSFERASE 3-RELATED"/>
    <property type="match status" value="1"/>
</dbReference>
<keyword evidence="7" id="KW-1185">Reference proteome</keyword>
<dbReference type="GO" id="GO:0006629">
    <property type="term" value="P:lipid metabolic process"/>
    <property type="evidence" value="ECO:0007669"/>
    <property type="project" value="InterPro"/>
</dbReference>
<keyword evidence="3 5" id="KW-1133">Transmembrane helix</keyword>
<dbReference type="PANTHER" id="PTHR31595:SF57">
    <property type="entry name" value="OS04G0481900 PROTEIN"/>
    <property type="match status" value="1"/>
</dbReference>
<evidence type="ECO:0000256" key="2">
    <source>
        <dbReference type="ARBA" id="ARBA00022692"/>
    </source>
</evidence>
<feature type="transmembrane region" description="Helical" evidence="5">
    <location>
        <begin position="12"/>
        <end position="36"/>
    </location>
</feature>
<dbReference type="OrthoDB" id="1077582at2759"/>
<sequence length="366" mass="38727">MASSCAVALPAWRVFALALAVQVPCVVVLHVAGVLVYALRRDRRLAPLLWPAAAAIGALPFWLLPLALARAGADAQLGAFVGATAFSFSAFRTIEAALGTTPTAATVSLHAWLLYFTSSIDPVYADGARHTPAAPGALRQRLARVPVRMIALGALCSLLLPHGPSSPLAAALARARAPALVVLWASNVIYSIALWLFLALCFDVGAAPLLAQGVAVGEAFLNPVFAAHSPKEFWGQRWNRQVNALLRRACFKPLASVAGPAAAALLTFGVSALFHEYQFALTFQGGGYRLGRVSAFFGAMASLCLAQTACERVPALRALARALPEPVQIGLNICTLAPFGHWFVLIWVEHGFMDTIARMVPTLSCA</sequence>
<reference evidence="6" key="1">
    <citation type="submission" date="2021-05" db="EMBL/GenBank/DDBJ databases">
        <title>The genome of the haptophyte Pavlova lutheri (Diacronema luteri, Pavlovales) - a model for lipid biosynthesis in eukaryotic algae.</title>
        <authorList>
            <person name="Hulatt C.J."/>
            <person name="Posewitz M.C."/>
        </authorList>
    </citation>
    <scope>NUCLEOTIDE SEQUENCE</scope>
    <source>
        <strain evidence="6">NIVA-4/92</strain>
    </source>
</reference>
<feature type="transmembrane region" description="Helical" evidence="5">
    <location>
        <begin position="254"/>
        <end position="274"/>
    </location>
</feature>